<keyword evidence="1" id="KW-0472">Membrane</keyword>
<dbReference type="InterPro" id="IPR029322">
    <property type="entry name" value="DUF4474"/>
</dbReference>
<feature type="domain" description="DUF4474" evidence="2">
    <location>
        <begin position="79"/>
        <end position="320"/>
    </location>
</feature>
<dbReference type="Proteomes" id="UP000248132">
    <property type="component" value="Unassembled WGS sequence"/>
</dbReference>
<dbReference type="Pfam" id="PF14751">
    <property type="entry name" value="DUF4474"/>
    <property type="match status" value="1"/>
</dbReference>
<comment type="caution">
    <text evidence="3">The sequence shown here is derived from an EMBL/GenBank/DDBJ whole genome shotgun (WGS) entry which is preliminary data.</text>
</comment>
<dbReference type="OrthoDB" id="1863351at2"/>
<reference evidence="3 4" key="1">
    <citation type="submission" date="2018-06" db="EMBL/GenBank/DDBJ databases">
        <title>Genomic Encyclopedia of Type Strains, Phase I: the one thousand microbial genomes (KMG-I) project.</title>
        <authorList>
            <person name="Kyrpides N."/>
        </authorList>
    </citation>
    <scope>NUCLEOTIDE SEQUENCE [LARGE SCALE GENOMIC DNA]</scope>
    <source>
        <strain evidence="3 4">DSM 19573</strain>
    </source>
</reference>
<evidence type="ECO:0000313" key="3">
    <source>
        <dbReference type="EMBL" id="PYG87217.1"/>
    </source>
</evidence>
<dbReference type="EMBL" id="QKMR01000013">
    <property type="protein sequence ID" value="PYG87217.1"/>
    <property type="molecule type" value="Genomic_DNA"/>
</dbReference>
<name>A0A318XWN8_9FIRM</name>
<evidence type="ECO:0000313" key="4">
    <source>
        <dbReference type="Proteomes" id="UP000248132"/>
    </source>
</evidence>
<accession>A0A318XWN8</accession>
<evidence type="ECO:0000256" key="1">
    <source>
        <dbReference type="SAM" id="Phobius"/>
    </source>
</evidence>
<dbReference type="RefSeq" id="WP_110462375.1">
    <property type="nucleotide sequence ID" value="NZ_QKMR01000013.1"/>
</dbReference>
<feature type="transmembrane region" description="Helical" evidence="1">
    <location>
        <begin position="12"/>
        <end position="33"/>
    </location>
</feature>
<sequence length="359" mass="41717">MLTINSLTFGWIHLSIFIFAVIFFAAVAAAVIFSPKIYRFVTNHFLSDEKSRTTILPGDRKPKKASKAKFDGKINFDALEEIIDTAGYAYNPEKDIFFSTMEAWQRKMGYCRLYDEAAAPLGMIVDCEPIYFTYNGKRWLIELWKGQYGMTTGCEIGIYTTAWPDLNIPDVFNGTFYRCASDSERLYMQFSLKKNGEKLLSRKHKHWWLTGFKLGEFSYPSELVLDVYITFKDRKMRNAFVTSLREIGYTDEEYEISGRDIAIRFDKPHTKQPYSRTPQTDEIVLKRNKMFCDQYNLITSSYSNIADKIIAVKEQSPELYKEILNIGKTLSIFDTYAKIKHYLENNSNYNLPSSFNSEV</sequence>
<evidence type="ECO:0000259" key="2">
    <source>
        <dbReference type="Pfam" id="PF14751"/>
    </source>
</evidence>
<gene>
    <name evidence="3" type="ORF">LY28_02355</name>
</gene>
<dbReference type="AlphaFoldDB" id="A0A318XWN8"/>
<organism evidence="3 4">
    <name type="scientific">Ruminiclostridium sufflavum DSM 19573</name>
    <dbReference type="NCBI Taxonomy" id="1121337"/>
    <lineage>
        <taxon>Bacteria</taxon>
        <taxon>Bacillati</taxon>
        <taxon>Bacillota</taxon>
        <taxon>Clostridia</taxon>
        <taxon>Eubacteriales</taxon>
        <taxon>Oscillospiraceae</taxon>
        <taxon>Ruminiclostridium</taxon>
    </lineage>
</organism>
<keyword evidence="4" id="KW-1185">Reference proteome</keyword>
<proteinExistence type="predicted"/>
<keyword evidence="1" id="KW-0812">Transmembrane</keyword>
<protein>
    <submittedName>
        <fullName evidence="3">Uncharacterized protein DUF4474</fullName>
    </submittedName>
</protein>
<keyword evidence="1" id="KW-1133">Transmembrane helix</keyword>